<name>A0A7S3SFG7_EMIHU</name>
<gene>
    <name evidence="8" type="ORF">EHUX00137_LOCUS19868</name>
</gene>
<evidence type="ECO:0000256" key="4">
    <source>
        <dbReference type="ARBA" id="ARBA00022989"/>
    </source>
</evidence>
<evidence type="ECO:0000256" key="6">
    <source>
        <dbReference type="ARBA" id="ARBA00023136"/>
    </source>
</evidence>
<sequence>MMQCTMLRLRAAATTSLGLTLRGVAHIVASFVLSTVVYSAIYAAAVPEAELNYPLHFGLCDPPNVTRRVAAARLAPSDAGGRVAAAAPPLAPGYKYMARLCLELPESPPNVEVGTFLAELSLYGGDSGEAAADGPPVTALDAVQAATPPAPPAMLFASARPFVLRYRSPQVRWLGNLFFMLPLVLGLLEEKQTHCAPLADELHNRRDRPALCAPWSHRGAFSEPVPTGGTIRCSRCAWRSPRARCRRASPRRVGRRAGRDEGGERAHGLGEGWPRGLAARAVAARAVAAEGCRPRGDDGRRPPSAGLQCDAPPPHLLWRGCGAHAHLVLHHRRGRSHAADAHVLARRARLRAAGPAASARRPRGPTIPTVPAVESGAGQ</sequence>
<dbReference type="AlphaFoldDB" id="A0A7S3SFG7"/>
<proteinExistence type="predicted"/>
<evidence type="ECO:0000256" key="7">
    <source>
        <dbReference type="SAM" id="MobiDB-lite"/>
    </source>
</evidence>
<dbReference type="GO" id="GO:0005789">
    <property type="term" value="C:endoplasmic reticulum membrane"/>
    <property type="evidence" value="ECO:0007669"/>
    <property type="project" value="UniProtKB-SubCell"/>
</dbReference>
<dbReference type="PANTHER" id="PTHR21212">
    <property type="entry name" value="BERNARDINELLI-SEIP CONGENITAL LIPODYSTROPHY 2 HOMOLOG BSCL2 PROTEIN"/>
    <property type="match status" value="1"/>
</dbReference>
<dbReference type="InterPro" id="IPR009617">
    <property type="entry name" value="Seipin"/>
</dbReference>
<dbReference type="GO" id="GO:0006629">
    <property type="term" value="P:lipid metabolic process"/>
    <property type="evidence" value="ECO:0007669"/>
    <property type="project" value="UniProtKB-KW"/>
</dbReference>
<protein>
    <recommendedName>
        <fullName evidence="9">Seipin</fullName>
    </recommendedName>
</protein>
<evidence type="ECO:0000256" key="3">
    <source>
        <dbReference type="ARBA" id="ARBA00022824"/>
    </source>
</evidence>
<evidence type="ECO:0000256" key="2">
    <source>
        <dbReference type="ARBA" id="ARBA00022692"/>
    </source>
</evidence>
<feature type="compositionally biased region" description="Basic and acidic residues" evidence="7">
    <location>
        <begin position="257"/>
        <end position="268"/>
    </location>
</feature>
<dbReference type="GO" id="GO:0140042">
    <property type="term" value="P:lipid droplet formation"/>
    <property type="evidence" value="ECO:0007669"/>
    <property type="project" value="UniProtKB-ARBA"/>
</dbReference>
<dbReference type="Pfam" id="PF06775">
    <property type="entry name" value="Seipin"/>
    <property type="match status" value="1"/>
</dbReference>
<evidence type="ECO:0008006" key="9">
    <source>
        <dbReference type="Google" id="ProtNLM"/>
    </source>
</evidence>
<dbReference type="EMBL" id="HBIR01025806">
    <property type="protein sequence ID" value="CAE0553224.1"/>
    <property type="molecule type" value="Transcribed_RNA"/>
</dbReference>
<reference evidence="8" key="1">
    <citation type="submission" date="2021-01" db="EMBL/GenBank/DDBJ databases">
        <authorList>
            <person name="Corre E."/>
            <person name="Pelletier E."/>
            <person name="Niang G."/>
            <person name="Scheremetjew M."/>
            <person name="Finn R."/>
            <person name="Kale V."/>
            <person name="Holt S."/>
            <person name="Cochrane G."/>
            <person name="Meng A."/>
            <person name="Brown T."/>
            <person name="Cohen L."/>
        </authorList>
    </citation>
    <scope>NUCLEOTIDE SEQUENCE</scope>
    <source>
        <strain evidence="8">379</strain>
    </source>
</reference>
<comment type="subcellular location">
    <subcellularLocation>
        <location evidence="1">Endoplasmic reticulum membrane</location>
        <topology evidence="1">Multi-pass membrane protein</topology>
    </subcellularLocation>
</comment>
<dbReference type="CDD" id="cd23995">
    <property type="entry name" value="Seipin_BSCL2_like"/>
    <property type="match status" value="1"/>
</dbReference>
<accession>A0A7S3SFG7</accession>
<keyword evidence="6" id="KW-0472">Membrane</keyword>
<evidence type="ECO:0000256" key="5">
    <source>
        <dbReference type="ARBA" id="ARBA00023098"/>
    </source>
</evidence>
<dbReference type="PANTHER" id="PTHR21212:SF0">
    <property type="entry name" value="SEIPIN"/>
    <property type="match status" value="1"/>
</dbReference>
<keyword evidence="2" id="KW-0812">Transmembrane</keyword>
<feature type="region of interest" description="Disordered" evidence="7">
    <location>
        <begin position="249"/>
        <end position="272"/>
    </location>
</feature>
<evidence type="ECO:0000313" key="8">
    <source>
        <dbReference type="EMBL" id="CAE0553224.1"/>
    </source>
</evidence>
<keyword evidence="3" id="KW-0256">Endoplasmic reticulum</keyword>
<keyword evidence="5" id="KW-0443">Lipid metabolism</keyword>
<evidence type="ECO:0000256" key="1">
    <source>
        <dbReference type="ARBA" id="ARBA00004477"/>
    </source>
</evidence>
<organism evidence="8">
    <name type="scientific">Emiliania huxleyi</name>
    <name type="common">Coccolithophore</name>
    <name type="synonym">Pontosphaera huxleyi</name>
    <dbReference type="NCBI Taxonomy" id="2903"/>
    <lineage>
        <taxon>Eukaryota</taxon>
        <taxon>Haptista</taxon>
        <taxon>Haptophyta</taxon>
        <taxon>Prymnesiophyceae</taxon>
        <taxon>Isochrysidales</taxon>
        <taxon>Noelaerhabdaceae</taxon>
        <taxon>Emiliania</taxon>
    </lineage>
</organism>
<keyword evidence="4" id="KW-1133">Transmembrane helix</keyword>
<feature type="region of interest" description="Disordered" evidence="7">
    <location>
        <begin position="352"/>
        <end position="379"/>
    </location>
</feature>